<evidence type="ECO:0000259" key="3">
    <source>
        <dbReference type="SMART" id="SM00736"/>
    </source>
</evidence>
<evidence type="ECO:0000256" key="1">
    <source>
        <dbReference type="SAM" id="MobiDB-lite"/>
    </source>
</evidence>
<feature type="transmembrane region" description="Helical" evidence="2">
    <location>
        <begin position="469"/>
        <end position="491"/>
    </location>
</feature>
<dbReference type="SUPFAM" id="SSF49313">
    <property type="entry name" value="Cadherin-like"/>
    <property type="match status" value="3"/>
</dbReference>
<accession>A0A261Y8N5</accession>
<dbReference type="OrthoDB" id="41532at2759"/>
<feature type="compositionally biased region" description="Polar residues" evidence="1">
    <location>
        <begin position="795"/>
        <end position="812"/>
    </location>
</feature>
<comment type="caution">
    <text evidence="4">The sequence shown here is derived from an EMBL/GenBank/DDBJ whole genome shotgun (WGS) entry which is preliminary data.</text>
</comment>
<feature type="compositionally biased region" description="Low complexity" evidence="1">
    <location>
        <begin position="659"/>
        <end position="671"/>
    </location>
</feature>
<dbReference type="InterPro" id="IPR006644">
    <property type="entry name" value="Cadg"/>
</dbReference>
<keyword evidence="5" id="KW-1185">Reference proteome</keyword>
<dbReference type="InterPro" id="IPR015919">
    <property type="entry name" value="Cadherin-like_sf"/>
</dbReference>
<keyword evidence="2" id="KW-0472">Membrane</keyword>
<dbReference type="SMART" id="SM00736">
    <property type="entry name" value="CADG"/>
    <property type="match status" value="3"/>
</dbReference>
<feature type="compositionally biased region" description="Polar residues" evidence="1">
    <location>
        <begin position="623"/>
        <end position="636"/>
    </location>
</feature>
<dbReference type="GO" id="GO:0005509">
    <property type="term" value="F:calcium ion binding"/>
    <property type="evidence" value="ECO:0007669"/>
    <property type="project" value="InterPro"/>
</dbReference>
<dbReference type="EMBL" id="MVBO01000001">
    <property type="protein sequence ID" value="OZJ06977.1"/>
    <property type="molecule type" value="Genomic_DNA"/>
</dbReference>
<name>A0A261Y8N5_9FUNG</name>
<organism evidence="4 5">
    <name type="scientific">Bifiguratus adelaidae</name>
    <dbReference type="NCBI Taxonomy" id="1938954"/>
    <lineage>
        <taxon>Eukaryota</taxon>
        <taxon>Fungi</taxon>
        <taxon>Fungi incertae sedis</taxon>
        <taxon>Mucoromycota</taxon>
        <taxon>Mucoromycotina</taxon>
        <taxon>Endogonomycetes</taxon>
        <taxon>Endogonales</taxon>
        <taxon>Endogonales incertae sedis</taxon>
        <taxon>Bifiguratus</taxon>
    </lineage>
</organism>
<dbReference type="InterPro" id="IPR013783">
    <property type="entry name" value="Ig-like_fold"/>
</dbReference>
<feature type="region of interest" description="Disordered" evidence="1">
    <location>
        <begin position="607"/>
        <end position="638"/>
    </location>
</feature>
<sequence>MLLWLVWITAAWAQLSPPTVSIPISSQDPLIARVGEYYSWSFLNTTFSSASALVYSLANGPSWLSVASNQTLYGLPRGSAGTFDVVLSATDSNAGVGQDTFQFAVSANPAPKLNRPIASQLTRATVSGVTQLSLSGNQLVLPTVRSFNLVLEADTFTSTSPLTYSVRSSMSGQLPSWLSFNANNLTFSGMTPSSPTNVTIVVSASDITGPYSAISDSFVLTVTPAMLSAKNTIPPQQLSAMQYWSFQIPYSTFAAGDMVLTNATVAHSVVSNVTLSANPDGTGSIPGWIQFNSSNWTMSGTPSANDTGVHVLFATAQSNGNGNAVATIILLVASNGSIINSDTSIPQQVATRGSWYSYQLPIDNTSSTSQMYTKLVTQAISSTLSDFSTPQIIYSSAGDSPWLQYIAANHTLQGSPPSNASSPVIVLVALPSNSSSGSAAPNSITEIRIMVQDPTSSGSDGSLSRNAQIGIGVGVGLAGLILLVALCWFCFRPAKSHDWSGQPRNPKHSTWNSNAYTYQNGADHSILSAADLSDPDGEARMSQRGSLLENAAAFGIGALAGHALNRDTQPLYASRNLSGINSSKRSLINNDSDFGEHMEMMDAVTRPQPAASGGIPNSRRLIPSSSLQTNSGSSHHTATAAVGGAALGKGLMHQHRNRSSSSVGPSSSQLSVNGHDLDQRRSKEMVINGEMGVWHPYANAEEENVAHDGRQSYANNSQDLNRRSVIYEDLDNEDLEDDTPPQQVIHSRAIPPTLDPSQYNTRNRPPVMPTIAPTAPMPLSRVQTSQTDTEDDTSASYRTAPSETSSMHTFTQGDFDRSHGYESYDDEGEDMHQLDSALAQYDLFHDAEPSTPQASHHPQVSSLPIPVVSQSSSMDTMGPRTPTRTSAADFPVHGKLPGSSLDPAAHPTI</sequence>
<dbReference type="GO" id="GO:0016020">
    <property type="term" value="C:membrane"/>
    <property type="evidence" value="ECO:0007669"/>
    <property type="project" value="InterPro"/>
</dbReference>
<feature type="region of interest" description="Disordered" evidence="1">
    <location>
        <begin position="869"/>
        <end position="909"/>
    </location>
</feature>
<evidence type="ECO:0000313" key="4">
    <source>
        <dbReference type="EMBL" id="OZJ06977.1"/>
    </source>
</evidence>
<reference evidence="4 5" key="1">
    <citation type="journal article" date="2017" name="Mycologia">
        <title>Bifiguratus adelaidae, gen. et sp. nov., a new member of Mucoromycotina in endophytic and soil-dwelling habitats.</title>
        <authorList>
            <person name="Torres-Cruz T.J."/>
            <person name="Billingsley Tobias T.L."/>
            <person name="Almatruk M."/>
            <person name="Hesse C."/>
            <person name="Kuske C.R."/>
            <person name="Desiro A."/>
            <person name="Benucci G.M."/>
            <person name="Bonito G."/>
            <person name="Stajich J.E."/>
            <person name="Dunlap C."/>
            <person name="Arnold A.E."/>
            <person name="Porras-Alfaro A."/>
        </authorList>
    </citation>
    <scope>NUCLEOTIDE SEQUENCE [LARGE SCALE GENOMIC DNA]</scope>
    <source>
        <strain evidence="4 5">AZ0501</strain>
    </source>
</reference>
<keyword evidence="2" id="KW-1133">Transmembrane helix</keyword>
<keyword evidence="2" id="KW-0812">Transmembrane</keyword>
<dbReference type="Proteomes" id="UP000242875">
    <property type="component" value="Unassembled WGS sequence"/>
</dbReference>
<proteinExistence type="predicted"/>
<feature type="domain" description="Dystroglycan-type cadherin-like" evidence="3">
    <location>
        <begin position="230"/>
        <end position="339"/>
    </location>
</feature>
<gene>
    <name evidence="4" type="ORF">BZG36_00058</name>
</gene>
<dbReference type="AlphaFoldDB" id="A0A261Y8N5"/>
<dbReference type="Pfam" id="PF05345">
    <property type="entry name" value="He_PIG"/>
    <property type="match status" value="1"/>
</dbReference>
<evidence type="ECO:0000313" key="5">
    <source>
        <dbReference type="Proteomes" id="UP000242875"/>
    </source>
</evidence>
<feature type="domain" description="Dystroglycan-type cadherin-like" evidence="3">
    <location>
        <begin position="130"/>
        <end position="229"/>
    </location>
</feature>
<evidence type="ECO:0000256" key="2">
    <source>
        <dbReference type="SAM" id="Phobius"/>
    </source>
</evidence>
<feature type="domain" description="Dystroglycan-type cadherin-like" evidence="3">
    <location>
        <begin position="19"/>
        <end position="111"/>
    </location>
</feature>
<protein>
    <recommendedName>
        <fullName evidence="3">Dystroglycan-type cadherin-like domain-containing protein</fullName>
    </recommendedName>
</protein>
<feature type="region of interest" description="Disordered" evidence="1">
    <location>
        <begin position="733"/>
        <end position="828"/>
    </location>
</feature>
<feature type="region of interest" description="Disordered" evidence="1">
    <location>
        <begin position="651"/>
        <end position="680"/>
    </location>
</feature>
<dbReference type="Gene3D" id="2.60.40.10">
    <property type="entry name" value="Immunoglobulins"/>
    <property type="match status" value="3"/>
</dbReference>